<dbReference type="Proteomes" id="UP001162541">
    <property type="component" value="Chromosome 5"/>
</dbReference>
<reference evidence="2" key="1">
    <citation type="journal article" date="2020" name="Curr. Biol.">
        <title>Chromatin organization in early land plants reveals an ancestral association between H3K27me3, transposons, and constitutive heterochromatin.</title>
        <authorList>
            <person name="Montgomery S.A."/>
            <person name="Tanizawa Y."/>
            <person name="Galik B."/>
            <person name="Wang N."/>
            <person name="Ito T."/>
            <person name="Mochizuki T."/>
            <person name="Akimcheva S."/>
            <person name="Bowman J.L."/>
            <person name="Cognat V."/>
            <person name="Marechal-Drouard L."/>
            <person name="Ekker H."/>
            <person name="Hong S.F."/>
            <person name="Kohchi T."/>
            <person name="Lin S.S."/>
            <person name="Liu L.D."/>
            <person name="Nakamura Y."/>
            <person name="Valeeva L.R."/>
            <person name="Shakirov E.V."/>
            <person name="Shippen D.E."/>
            <person name="Wei W.L."/>
            <person name="Yagura M."/>
            <person name="Yamaoka S."/>
            <person name="Yamato K.T."/>
            <person name="Liu C."/>
            <person name="Berger F."/>
        </authorList>
    </citation>
    <scope>NUCLEOTIDE SEQUENCE [LARGE SCALE GENOMIC DNA]</scope>
    <source>
        <strain evidence="2">Tak-1</strain>
    </source>
</reference>
<dbReference type="AlphaFoldDB" id="A0AAF6BDI7"/>
<organism evidence="1 2">
    <name type="scientific">Marchantia polymorpha subsp. ruderalis</name>
    <dbReference type="NCBI Taxonomy" id="1480154"/>
    <lineage>
        <taxon>Eukaryota</taxon>
        <taxon>Viridiplantae</taxon>
        <taxon>Streptophyta</taxon>
        <taxon>Embryophyta</taxon>
        <taxon>Marchantiophyta</taxon>
        <taxon>Marchantiopsida</taxon>
        <taxon>Marchantiidae</taxon>
        <taxon>Marchantiales</taxon>
        <taxon>Marchantiaceae</taxon>
        <taxon>Marchantia</taxon>
    </lineage>
</organism>
<gene>
    <name evidence="1" type="ORF">Mp_5g00660</name>
</gene>
<proteinExistence type="predicted"/>
<sequence length="507" mass="57314">MRSIPRCGVKRFSGESSADSLHARAQAYFSGNASSRSKHSNIDSVMGIPSLPAMKCGPCPAVVREMTLEAKLKRSGTGNGSVALAKVQAKLPFRDYEDEEISSSIAPRQEGSQFDRYISSSHFPEREQRSPSIYCPVFLAGRSLFGFSHQSRTWCKVFSNDCLRPASEFVSPRVTFDGRWLMLVWKSMCPEGLFISNGLVANISTGESERIDFIPTSLLLEESLSDDPGVDPYAIRLVQNCIHQIQMLFVTFFESWTRISIHGARYDHDGVLPHWESREWRWQSGDYETRTSFLARCSAFVDGNLMCLWRASGSSNSGHYHLWKVDMDNGTLEMMLLEVPHSWICSEEEDESWRHILLPNVQVETEALECSVLMCASKLMLVFLFRIGLPPDEVTLSYRAAVRIHELVNFDSTAINHPPFVSMSPLMMMQTNTECEYMSTTFASDDECIYICPNYNSAHRDRVSSYEVSTGIWSQLPSANPLDLEDWQCWGETALSFNPLVARNNVL</sequence>
<evidence type="ECO:0000313" key="1">
    <source>
        <dbReference type="EMBL" id="BBN10071.1"/>
    </source>
</evidence>
<dbReference type="EMBL" id="AP019870">
    <property type="protein sequence ID" value="BBN10071.1"/>
    <property type="molecule type" value="Genomic_DNA"/>
</dbReference>
<protein>
    <submittedName>
        <fullName evidence="1">Uncharacterized protein</fullName>
    </submittedName>
</protein>
<evidence type="ECO:0000313" key="2">
    <source>
        <dbReference type="Proteomes" id="UP001162541"/>
    </source>
</evidence>
<name>A0AAF6BDI7_MARPO</name>
<accession>A0AAF6BDI7</accession>